<protein>
    <recommendedName>
        <fullName evidence="6">HTH tetR-type domain-containing protein</fullName>
    </recommendedName>
</protein>
<evidence type="ECO:0000256" key="5">
    <source>
        <dbReference type="SAM" id="MobiDB-lite"/>
    </source>
</evidence>
<organism evidence="7 8">
    <name type="scientific">Streptomyces marincola</name>
    <dbReference type="NCBI Taxonomy" id="2878388"/>
    <lineage>
        <taxon>Bacteria</taxon>
        <taxon>Bacillati</taxon>
        <taxon>Actinomycetota</taxon>
        <taxon>Actinomycetes</taxon>
        <taxon>Kitasatosporales</taxon>
        <taxon>Streptomycetaceae</taxon>
        <taxon>Streptomyces</taxon>
    </lineage>
</organism>
<feature type="DNA-binding region" description="H-T-H motif" evidence="4">
    <location>
        <begin position="62"/>
        <end position="81"/>
    </location>
</feature>
<evidence type="ECO:0000256" key="3">
    <source>
        <dbReference type="ARBA" id="ARBA00023163"/>
    </source>
</evidence>
<dbReference type="InterPro" id="IPR050109">
    <property type="entry name" value="HTH-type_TetR-like_transc_reg"/>
</dbReference>
<keyword evidence="8" id="KW-1185">Reference proteome</keyword>
<dbReference type="KEGG" id="smao:CAG99_17135"/>
<dbReference type="PRINTS" id="PR00455">
    <property type="entry name" value="HTHTETR"/>
</dbReference>
<dbReference type="GO" id="GO:0000976">
    <property type="term" value="F:transcription cis-regulatory region binding"/>
    <property type="evidence" value="ECO:0007669"/>
    <property type="project" value="TreeGrafter"/>
</dbReference>
<dbReference type="SUPFAM" id="SSF46689">
    <property type="entry name" value="Homeodomain-like"/>
    <property type="match status" value="1"/>
</dbReference>
<evidence type="ECO:0000259" key="6">
    <source>
        <dbReference type="PROSITE" id="PS50977"/>
    </source>
</evidence>
<dbReference type="InterPro" id="IPR009057">
    <property type="entry name" value="Homeodomain-like_sf"/>
</dbReference>
<dbReference type="Pfam" id="PF00440">
    <property type="entry name" value="TetR_N"/>
    <property type="match status" value="1"/>
</dbReference>
<sequence>MPGAGSLLAGRLRVVNDGPHPGRGGTEAAGLGLRERKKLRTRRALVDEALRLFTEKGFAEATLDELVDAVEVSQRTFFRNFSCKEDVALAPEKELWATYVADIESRPPGPARPVDFADALFAAVRDMADGWERRFLASRALCDRTPALVAHSLRHCAEVTDHLLNVLVERRPGAFAEGGRGAAEAAPESAARGAAEPAAVDPEARLRVFLRFEATLAAWRWAVRQWSAEGAAADREALYGHMRAAFAALPDPPDPLDPPDRDRRARA</sequence>
<reference evidence="7 8" key="1">
    <citation type="submission" date="2017-05" db="EMBL/GenBank/DDBJ databases">
        <title>Complete genome sequence of Streptomyces sp. SCSIO 03032 revealed the diverse biosynthetic pathways for its bioactive secondary metabolites.</title>
        <authorList>
            <person name="Ma L."/>
            <person name="Zhu Y."/>
            <person name="Zhang W."/>
            <person name="Zhang G."/>
            <person name="Tian X."/>
            <person name="Zhang S."/>
            <person name="Zhang C."/>
        </authorList>
    </citation>
    <scope>NUCLEOTIDE SEQUENCE [LARGE SCALE GENOMIC DNA]</scope>
    <source>
        <strain evidence="7 8">SCSIO 03032</strain>
    </source>
</reference>
<evidence type="ECO:0000256" key="1">
    <source>
        <dbReference type="ARBA" id="ARBA00023015"/>
    </source>
</evidence>
<proteinExistence type="predicted"/>
<dbReference type="EMBL" id="CP021121">
    <property type="protein sequence ID" value="ARQ70335.1"/>
    <property type="molecule type" value="Genomic_DNA"/>
</dbReference>
<dbReference type="PROSITE" id="PS50977">
    <property type="entry name" value="HTH_TETR_2"/>
    <property type="match status" value="1"/>
</dbReference>
<keyword evidence="3" id="KW-0804">Transcription</keyword>
<feature type="region of interest" description="Disordered" evidence="5">
    <location>
        <begin position="247"/>
        <end position="267"/>
    </location>
</feature>
<feature type="domain" description="HTH tetR-type" evidence="6">
    <location>
        <begin position="39"/>
        <end position="99"/>
    </location>
</feature>
<dbReference type="InterPro" id="IPR001647">
    <property type="entry name" value="HTH_TetR"/>
</dbReference>
<keyword evidence="1" id="KW-0805">Transcription regulation</keyword>
<name>A0A1W7D016_9ACTN</name>
<gene>
    <name evidence="7" type="ORF">CAG99_17135</name>
</gene>
<evidence type="ECO:0000313" key="7">
    <source>
        <dbReference type="EMBL" id="ARQ70335.1"/>
    </source>
</evidence>
<feature type="compositionally biased region" description="Basic and acidic residues" evidence="5">
    <location>
        <begin position="258"/>
        <end position="267"/>
    </location>
</feature>
<dbReference type="Proteomes" id="UP000194218">
    <property type="component" value="Chromosome"/>
</dbReference>
<keyword evidence="2 4" id="KW-0238">DNA-binding</keyword>
<dbReference type="PANTHER" id="PTHR30055:SF238">
    <property type="entry name" value="MYCOFACTOCIN BIOSYNTHESIS TRANSCRIPTIONAL REGULATOR MFTR-RELATED"/>
    <property type="match status" value="1"/>
</dbReference>
<accession>A0A1W7D016</accession>
<evidence type="ECO:0000256" key="4">
    <source>
        <dbReference type="PROSITE-ProRule" id="PRU00335"/>
    </source>
</evidence>
<dbReference type="OrthoDB" id="3787664at2"/>
<dbReference type="AlphaFoldDB" id="A0A1W7D016"/>
<dbReference type="Gene3D" id="1.10.357.10">
    <property type="entry name" value="Tetracycline Repressor, domain 2"/>
    <property type="match status" value="1"/>
</dbReference>
<dbReference type="GO" id="GO:0003700">
    <property type="term" value="F:DNA-binding transcription factor activity"/>
    <property type="evidence" value="ECO:0007669"/>
    <property type="project" value="TreeGrafter"/>
</dbReference>
<evidence type="ECO:0000256" key="2">
    <source>
        <dbReference type="ARBA" id="ARBA00023125"/>
    </source>
</evidence>
<dbReference type="PANTHER" id="PTHR30055">
    <property type="entry name" value="HTH-TYPE TRANSCRIPTIONAL REGULATOR RUTR"/>
    <property type="match status" value="1"/>
</dbReference>
<evidence type="ECO:0000313" key="8">
    <source>
        <dbReference type="Proteomes" id="UP000194218"/>
    </source>
</evidence>